<dbReference type="InterPro" id="IPR036388">
    <property type="entry name" value="WH-like_DNA-bd_sf"/>
</dbReference>
<protein>
    <submittedName>
        <fullName evidence="6">LysR family transcriptional regulator</fullName>
    </submittedName>
</protein>
<dbReference type="InterPro" id="IPR037402">
    <property type="entry name" value="YidZ_PBP2"/>
</dbReference>
<gene>
    <name evidence="6" type="ORF">FGK64_19945</name>
</gene>
<keyword evidence="7" id="KW-1185">Reference proteome</keyword>
<evidence type="ECO:0000313" key="7">
    <source>
        <dbReference type="Proteomes" id="UP001191082"/>
    </source>
</evidence>
<dbReference type="Pfam" id="PF00126">
    <property type="entry name" value="HTH_1"/>
    <property type="match status" value="1"/>
</dbReference>
<evidence type="ECO:0000256" key="3">
    <source>
        <dbReference type="ARBA" id="ARBA00023125"/>
    </source>
</evidence>
<keyword evidence="3" id="KW-0238">DNA-binding</keyword>
<dbReference type="EMBL" id="VCPC01000005">
    <property type="protein sequence ID" value="TMV09360.1"/>
    <property type="molecule type" value="Genomic_DNA"/>
</dbReference>
<dbReference type="CDD" id="cd08417">
    <property type="entry name" value="PBP2_Nitroaromatics_like"/>
    <property type="match status" value="1"/>
</dbReference>
<name>A0ABY2X299_9RHOB</name>
<reference evidence="6 7" key="1">
    <citation type="submission" date="2019-05" db="EMBL/GenBank/DDBJ databases">
        <title>Marivita sp. nov. isolated from sea sediment.</title>
        <authorList>
            <person name="Kim W."/>
        </authorList>
    </citation>
    <scope>NUCLEOTIDE SEQUENCE [LARGE SCALE GENOMIC DNA]</scope>
    <source>
        <strain evidence="6 7">CAU 1492</strain>
    </source>
</reference>
<dbReference type="Gene3D" id="1.10.10.10">
    <property type="entry name" value="Winged helix-like DNA-binding domain superfamily/Winged helix DNA-binding domain"/>
    <property type="match status" value="1"/>
</dbReference>
<comment type="similarity">
    <text evidence="1">Belongs to the LysR transcriptional regulatory family.</text>
</comment>
<dbReference type="PRINTS" id="PR00039">
    <property type="entry name" value="HTHLYSR"/>
</dbReference>
<feature type="domain" description="HTH lysR-type" evidence="5">
    <location>
        <begin position="7"/>
        <end position="64"/>
    </location>
</feature>
<evidence type="ECO:0000259" key="5">
    <source>
        <dbReference type="PROSITE" id="PS50931"/>
    </source>
</evidence>
<dbReference type="Gene3D" id="3.40.190.10">
    <property type="entry name" value="Periplasmic binding protein-like II"/>
    <property type="match status" value="2"/>
</dbReference>
<organism evidence="6 7">
    <name type="scientific">Arenibacterium halophilum</name>
    <dbReference type="NCBI Taxonomy" id="2583821"/>
    <lineage>
        <taxon>Bacteria</taxon>
        <taxon>Pseudomonadati</taxon>
        <taxon>Pseudomonadota</taxon>
        <taxon>Alphaproteobacteria</taxon>
        <taxon>Rhodobacterales</taxon>
        <taxon>Paracoccaceae</taxon>
        <taxon>Arenibacterium</taxon>
    </lineage>
</organism>
<evidence type="ECO:0000256" key="4">
    <source>
        <dbReference type="ARBA" id="ARBA00023163"/>
    </source>
</evidence>
<dbReference type="InterPro" id="IPR000847">
    <property type="entry name" value="LysR_HTH_N"/>
</dbReference>
<dbReference type="SUPFAM" id="SSF46785">
    <property type="entry name" value="Winged helix' DNA-binding domain"/>
    <property type="match status" value="1"/>
</dbReference>
<evidence type="ECO:0000256" key="2">
    <source>
        <dbReference type="ARBA" id="ARBA00023015"/>
    </source>
</evidence>
<evidence type="ECO:0000256" key="1">
    <source>
        <dbReference type="ARBA" id="ARBA00009437"/>
    </source>
</evidence>
<dbReference type="Proteomes" id="UP001191082">
    <property type="component" value="Unassembled WGS sequence"/>
</dbReference>
<sequence length="318" mass="35393">MHGLNTLDLNLLKIFDAVHQERSVSVAADRLNMTQPAVSNALNRLRQTLGDQLFVRTRNGMEPTLLAQMIAGPVQQGLKGIETSILQGLSFVPADSTRAFTILATDVGEETYIAALMKVLEVEAPHIELNVFEAPLDEYESLLEFGYADFAIGRLEISDRFRREHMASCRYSVLLCAAHAERLGVTEGSIIPFDVYLALRHVNVLTRATPAHRHPVDVALQQNGCRRRIALTLPHASVLSEILLGTTLIATVPDPAVAPIRARAGLVRARLPFEPETLEVLLIWHRRQQMDKGHSWMREKILSLSMVSWNVKDVGKDS</sequence>
<dbReference type="PANTHER" id="PTHR30118">
    <property type="entry name" value="HTH-TYPE TRANSCRIPTIONAL REGULATOR LEUO-RELATED"/>
    <property type="match status" value="1"/>
</dbReference>
<keyword evidence="4" id="KW-0804">Transcription</keyword>
<evidence type="ECO:0000313" key="6">
    <source>
        <dbReference type="EMBL" id="TMV09360.1"/>
    </source>
</evidence>
<accession>A0ABY2X299</accession>
<dbReference type="InterPro" id="IPR050389">
    <property type="entry name" value="LysR-type_TF"/>
</dbReference>
<dbReference type="InterPro" id="IPR005119">
    <property type="entry name" value="LysR_subst-bd"/>
</dbReference>
<dbReference type="InterPro" id="IPR036390">
    <property type="entry name" value="WH_DNA-bd_sf"/>
</dbReference>
<dbReference type="PROSITE" id="PS50931">
    <property type="entry name" value="HTH_LYSR"/>
    <property type="match status" value="1"/>
</dbReference>
<dbReference type="PANTHER" id="PTHR30118:SF15">
    <property type="entry name" value="TRANSCRIPTIONAL REGULATORY PROTEIN"/>
    <property type="match status" value="1"/>
</dbReference>
<dbReference type="Pfam" id="PF03466">
    <property type="entry name" value="LysR_substrate"/>
    <property type="match status" value="1"/>
</dbReference>
<dbReference type="RefSeq" id="WP_138865631.1">
    <property type="nucleotide sequence ID" value="NZ_VCPC01000005.1"/>
</dbReference>
<proteinExistence type="inferred from homology"/>
<keyword evidence="2" id="KW-0805">Transcription regulation</keyword>
<comment type="caution">
    <text evidence="6">The sequence shown here is derived from an EMBL/GenBank/DDBJ whole genome shotgun (WGS) entry which is preliminary data.</text>
</comment>
<dbReference type="SUPFAM" id="SSF53850">
    <property type="entry name" value="Periplasmic binding protein-like II"/>
    <property type="match status" value="1"/>
</dbReference>